<dbReference type="EMBL" id="BSRX01000047">
    <property type="protein sequence ID" value="GLW58091.1"/>
    <property type="molecule type" value="Genomic_DNA"/>
</dbReference>
<sequence>MLATPAWDHFESTLVGVIRMYIMTDSAGATHGVPGIKQHASVVLQEQFEGRVLALVVRDLSVVAPAADETAVMTIVAQVWKQAEQHAKTARTSWAHLSWFVQDAVSTFVNGLLPQTAGC</sequence>
<evidence type="ECO:0000313" key="2">
    <source>
        <dbReference type="Proteomes" id="UP001165143"/>
    </source>
</evidence>
<comment type="caution">
    <text evidence="1">The sequence shown here is derived from an EMBL/GenBank/DDBJ whole genome shotgun (WGS) entry which is preliminary data.</text>
</comment>
<dbReference type="Proteomes" id="UP001165143">
    <property type="component" value="Unassembled WGS sequence"/>
</dbReference>
<gene>
    <name evidence="1" type="ORF">Kpho01_61020</name>
</gene>
<protein>
    <submittedName>
        <fullName evidence="1">Uncharacterized protein</fullName>
    </submittedName>
</protein>
<accession>A0A9W6UQ23</accession>
<proteinExistence type="predicted"/>
<dbReference type="AlphaFoldDB" id="A0A9W6UQ23"/>
<organism evidence="1 2">
    <name type="scientific">Kitasatospora phosalacinea</name>
    <dbReference type="NCBI Taxonomy" id="2065"/>
    <lineage>
        <taxon>Bacteria</taxon>
        <taxon>Bacillati</taxon>
        <taxon>Actinomycetota</taxon>
        <taxon>Actinomycetes</taxon>
        <taxon>Kitasatosporales</taxon>
        <taxon>Streptomycetaceae</taxon>
        <taxon>Kitasatospora</taxon>
    </lineage>
</organism>
<reference evidence="1" key="1">
    <citation type="submission" date="2023-02" db="EMBL/GenBank/DDBJ databases">
        <title>Kitasatospora phosalacinea NBRC 14362.</title>
        <authorList>
            <person name="Ichikawa N."/>
            <person name="Sato H."/>
            <person name="Tonouchi N."/>
        </authorList>
    </citation>
    <scope>NUCLEOTIDE SEQUENCE</scope>
    <source>
        <strain evidence="1">NBRC 14362</strain>
    </source>
</reference>
<name>A0A9W6UQ23_9ACTN</name>
<evidence type="ECO:0000313" key="1">
    <source>
        <dbReference type="EMBL" id="GLW58091.1"/>
    </source>
</evidence>